<dbReference type="PANTHER" id="PTHR43847:SF1">
    <property type="entry name" value="BLL3993 PROTEIN"/>
    <property type="match status" value="1"/>
</dbReference>
<dbReference type="RefSeq" id="WP_011510243.1">
    <property type="nucleotide sequence ID" value="NC_007964.1"/>
</dbReference>
<organism evidence="6 7">
    <name type="scientific">Nitrobacter hamburgensis (strain DSM 10229 / NCIMB 13809 / X14)</name>
    <dbReference type="NCBI Taxonomy" id="323097"/>
    <lineage>
        <taxon>Bacteria</taxon>
        <taxon>Pseudomonadati</taxon>
        <taxon>Pseudomonadota</taxon>
        <taxon>Alphaproteobacteria</taxon>
        <taxon>Hyphomicrobiales</taxon>
        <taxon>Nitrobacteraceae</taxon>
        <taxon>Nitrobacter</taxon>
    </lineage>
</organism>
<protein>
    <submittedName>
        <fullName evidence="6">Isoprenylcysteine carboxyl methyltransferase</fullName>
    </submittedName>
</protein>
<feature type="transmembrane region" description="Helical" evidence="5">
    <location>
        <begin position="6"/>
        <end position="24"/>
    </location>
</feature>
<evidence type="ECO:0000256" key="4">
    <source>
        <dbReference type="ARBA" id="ARBA00023136"/>
    </source>
</evidence>
<proteinExistence type="predicted"/>
<accession>Q1QMI6</accession>
<dbReference type="AlphaFoldDB" id="Q1QMI6"/>
<keyword evidence="4 5" id="KW-0472">Membrane</keyword>
<dbReference type="HOGENOM" id="CLU_065200_1_1_5"/>
<keyword evidence="6" id="KW-0808">Transferase</keyword>
<evidence type="ECO:0000256" key="2">
    <source>
        <dbReference type="ARBA" id="ARBA00022692"/>
    </source>
</evidence>
<dbReference type="InterPro" id="IPR054851">
    <property type="entry name" value="Isoprenylcys_mtase"/>
</dbReference>
<reference evidence="6 7" key="1">
    <citation type="submission" date="2006-03" db="EMBL/GenBank/DDBJ databases">
        <title>Complete sequence of chromosome of Nitrobacter hamburgensis X14.</title>
        <authorList>
            <consortium name="US DOE Joint Genome Institute"/>
            <person name="Copeland A."/>
            <person name="Lucas S."/>
            <person name="Lapidus A."/>
            <person name="Barry K."/>
            <person name="Detter J.C."/>
            <person name="Glavina del Rio T."/>
            <person name="Hammon N."/>
            <person name="Israni S."/>
            <person name="Dalin E."/>
            <person name="Tice H."/>
            <person name="Pitluck S."/>
            <person name="Chain P."/>
            <person name="Malfatti S."/>
            <person name="Shin M."/>
            <person name="Vergez L."/>
            <person name="Schmutz J."/>
            <person name="Larimer F."/>
            <person name="Land M."/>
            <person name="Hauser L."/>
            <person name="Kyrpides N."/>
            <person name="Ivanova N."/>
            <person name="Ward B."/>
            <person name="Arp D."/>
            <person name="Klotz M."/>
            <person name="Stein L."/>
            <person name="O'Mullan G."/>
            <person name="Starkenburg S."/>
            <person name="Sayavedra L."/>
            <person name="Poret-Peterson A.T."/>
            <person name="Gentry M.E."/>
            <person name="Bruce D."/>
            <person name="Richardson P."/>
        </authorList>
    </citation>
    <scope>NUCLEOTIDE SEQUENCE [LARGE SCALE GENOMIC DNA]</scope>
    <source>
        <strain evidence="7">DSM 10229 / NCIMB 13809 / X14</strain>
    </source>
</reference>
<evidence type="ECO:0000256" key="3">
    <source>
        <dbReference type="ARBA" id="ARBA00022989"/>
    </source>
</evidence>
<dbReference type="KEGG" id="nha:Nham_1746"/>
<keyword evidence="6" id="KW-0489">Methyltransferase</keyword>
<dbReference type="GO" id="GO:0016020">
    <property type="term" value="C:membrane"/>
    <property type="evidence" value="ECO:0007669"/>
    <property type="project" value="UniProtKB-SubCell"/>
</dbReference>
<evidence type="ECO:0000313" key="6">
    <source>
        <dbReference type="EMBL" id="ABE62561.1"/>
    </source>
</evidence>
<dbReference type="Proteomes" id="UP000001953">
    <property type="component" value="Chromosome"/>
</dbReference>
<dbReference type="Pfam" id="PF04140">
    <property type="entry name" value="ICMT"/>
    <property type="match status" value="1"/>
</dbReference>
<keyword evidence="2 5" id="KW-0812">Transmembrane</keyword>
<keyword evidence="3 5" id="KW-1133">Transmembrane helix</keyword>
<keyword evidence="7" id="KW-1185">Reference proteome</keyword>
<comment type="subcellular location">
    <subcellularLocation>
        <location evidence="1">Membrane</location>
        <topology evidence="1">Multi-pass membrane protein</topology>
    </subcellularLocation>
</comment>
<sequence length="194" mass="22220">MSIALGQTIWLVGVIAWFVIRYPYARRARRTATLRRDGTWREGVLLAIAFLGLFAIPILNLATGWPRACAYDPGYGLVVPGAALFAFSLWLFRRSHKDLGRQWSAALEVREGHRVVRNGVYRTIRHPMYASFWLWATAQACLLPNVVAAFSGLVAVAVLFFARVRFEEQMMIETFGEDYRRYMQETKRIIPGVY</sequence>
<dbReference type="GO" id="GO:0032259">
    <property type="term" value="P:methylation"/>
    <property type="evidence" value="ECO:0007669"/>
    <property type="project" value="UniProtKB-KW"/>
</dbReference>
<dbReference type="InterPro" id="IPR007269">
    <property type="entry name" value="ICMT_MeTrfase"/>
</dbReference>
<dbReference type="OrthoDB" id="9816156at2"/>
<dbReference type="EMBL" id="CP000319">
    <property type="protein sequence ID" value="ABE62561.1"/>
    <property type="molecule type" value="Genomic_DNA"/>
</dbReference>
<feature type="transmembrane region" description="Helical" evidence="5">
    <location>
        <begin position="132"/>
        <end position="162"/>
    </location>
</feature>
<gene>
    <name evidence="6" type="ordered locus">Nham_1746</name>
</gene>
<dbReference type="GO" id="GO:0004671">
    <property type="term" value="F:protein C-terminal S-isoprenylcysteine carboxyl O-methyltransferase activity"/>
    <property type="evidence" value="ECO:0007669"/>
    <property type="project" value="InterPro"/>
</dbReference>
<feature type="transmembrane region" description="Helical" evidence="5">
    <location>
        <begin position="44"/>
        <end position="62"/>
    </location>
</feature>
<dbReference type="eggNOG" id="COG2020">
    <property type="taxonomic scope" value="Bacteria"/>
</dbReference>
<dbReference type="InterPro" id="IPR052527">
    <property type="entry name" value="Metal_cation-efflux_comp"/>
</dbReference>
<dbReference type="STRING" id="323097.Nham_1746"/>
<evidence type="ECO:0000256" key="5">
    <source>
        <dbReference type="SAM" id="Phobius"/>
    </source>
</evidence>
<evidence type="ECO:0000313" key="7">
    <source>
        <dbReference type="Proteomes" id="UP000001953"/>
    </source>
</evidence>
<feature type="transmembrane region" description="Helical" evidence="5">
    <location>
        <begin position="74"/>
        <end position="92"/>
    </location>
</feature>
<dbReference type="PANTHER" id="PTHR43847">
    <property type="entry name" value="BLL3993 PROTEIN"/>
    <property type="match status" value="1"/>
</dbReference>
<dbReference type="NCBIfam" id="NF040696">
    <property type="entry name" value="isopcys_mtase"/>
    <property type="match status" value="1"/>
</dbReference>
<dbReference type="Gene3D" id="1.20.120.1630">
    <property type="match status" value="1"/>
</dbReference>
<name>Q1QMI6_NITHX</name>
<evidence type="ECO:0000256" key="1">
    <source>
        <dbReference type="ARBA" id="ARBA00004141"/>
    </source>
</evidence>